<evidence type="ECO:0000313" key="1">
    <source>
        <dbReference type="EMBL" id="CAK0891772.1"/>
    </source>
</evidence>
<proteinExistence type="predicted"/>
<evidence type="ECO:0000313" key="2">
    <source>
        <dbReference type="Proteomes" id="UP001189429"/>
    </source>
</evidence>
<comment type="caution">
    <text evidence="1">The sequence shown here is derived from an EMBL/GenBank/DDBJ whole genome shotgun (WGS) entry which is preliminary data.</text>
</comment>
<accession>A0ABN9WXV8</accession>
<name>A0ABN9WXV8_9DINO</name>
<organism evidence="1 2">
    <name type="scientific">Prorocentrum cordatum</name>
    <dbReference type="NCBI Taxonomy" id="2364126"/>
    <lineage>
        <taxon>Eukaryota</taxon>
        <taxon>Sar</taxon>
        <taxon>Alveolata</taxon>
        <taxon>Dinophyceae</taxon>
        <taxon>Prorocentrales</taxon>
        <taxon>Prorocentraceae</taxon>
        <taxon>Prorocentrum</taxon>
    </lineage>
</organism>
<reference evidence="1" key="1">
    <citation type="submission" date="2023-10" db="EMBL/GenBank/DDBJ databases">
        <authorList>
            <person name="Chen Y."/>
            <person name="Shah S."/>
            <person name="Dougan E. K."/>
            <person name="Thang M."/>
            <person name="Chan C."/>
        </authorList>
    </citation>
    <scope>NUCLEOTIDE SEQUENCE [LARGE SCALE GENOMIC DNA]</scope>
</reference>
<keyword evidence="2" id="KW-1185">Reference proteome</keyword>
<sequence length="167" mass="18924">MQMPLVRFQPRDLNVAVHVRRGDVDAWVPGRGTTHEYYLWLMNIMRSKVPYAKFHIFSEQRRRSNNIDEFDQYSKLGATVNLDTEAIETLAHFARADVLVTAKSSFSYAAALLNPNCVLSQKWMLAVPGWVPLPKSEHLGNDAIETLSQQIGNCMLSIATRKFGGQE</sequence>
<gene>
    <name evidence="1" type="ORF">PCOR1329_LOCUS71619</name>
</gene>
<protein>
    <submittedName>
        <fullName evidence="1">Uncharacterized protein</fullName>
    </submittedName>
</protein>
<dbReference type="EMBL" id="CAUYUJ010019517">
    <property type="protein sequence ID" value="CAK0891772.1"/>
    <property type="molecule type" value="Genomic_DNA"/>
</dbReference>
<dbReference type="Proteomes" id="UP001189429">
    <property type="component" value="Unassembled WGS sequence"/>
</dbReference>